<feature type="transmembrane region" description="Helical" evidence="10">
    <location>
        <begin position="220"/>
        <end position="241"/>
    </location>
</feature>
<gene>
    <name evidence="10" type="primary">secY</name>
    <name evidence="15" type="ORF">Amme_063_012</name>
</gene>
<feature type="transmembrane region" description="Helical" evidence="10">
    <location>
        <begin position="191"/>
        <end position="214"/>
    </location>
</feature>
<dbReference type="PROSITE" id="PS00755">
    <property type="entry name" value="SECY_1"/>
    <property type="match status" value="1"/>
</dbReference>
<dbReference type="EMBL" id="BAND01000063">
    <property type="protein sequence ID" value="GAJ29474.1"/>
    <property type="molecule type" value="Genomic_DNA"/>
</dbReference>
<feature type="transmembrane region" description="Helical" evidence="10">
    <location>
        <begin position="158"/>
        <end position="179"/>
    </location>
</feature>
<comment type="function">
    <text evidence="10 11">The central subunit of the protein translocation channel SecYEG. Consists of two halves formed by TMs 1-5 and 6-10. These two domains form a lateral gate at the front which open onto the bilayer between TMs 2 and 7, and are clamped together by SecE at the back. The channel is closed by both a pore ring composed of hydrophobic SecY resides and a short helix (helix 2A) on the extracellular side of the membrane which forms a plug. The plug probably moves laterally to allow the channel to open. The ring and the pore may move independently.</text>
</comment>
<evidence type="ECO:0000256" key="10">
    <source>
        <dbReference type="HAMAP-Rule" id="MF_01465"/>
    </source>
</evidence>
<dbReference type="NCBIfam" id="TIGR00967">
    <property type="entry name" value="3a0501s007"/>
    <property type="match status" value="1"/>
</dbReference>
<comment type="caution">
    <text evidence="15">The sequence shown here is derived from an EMBL/GenBank/DDBJ whole genome shotgun (WGS) entry which is preliminary data.</text>
</comment>
<evidence type="ECO:0000256" key="3">
    <source>
        <dbReference type="ARBA" id="ARBA00022448"/>
    </source>
</evidence>
<comment type="similarity">
    <text evidence="2 10 13">Belongs to the SecY/SEC61-alpha family.</text>
</comment>
<dbReference type="FunFam" id="1.10.3370.10:FF:000001">
    <property type="entry name" value="Preprotein translocase subunit SecY"/>
    <property type="match status" value="1"/>
</dbReference>
<keyword evidence="4 10" id="KW-0812">Transmembrane</keyword>
<reference evidence="16" key="1">
    <citation type="journal article" date="2014" name="FEMS Microbiol. Lett.">
        <title>Draft Genomic DNA Sequence of the Facultatively Methylotrophic Bacterium Acidomonas methanolica type strain MB58.</title>
        <authorList>
            <person name="Higashiura N."/>
            <person name="Hadano H."/>
            <person name="Hirakawa H."/>
            <person name="Matsutani M."/>
            <person name="Takabe S."/>
            <person name="Matsushita K."/>
            <person name="Azuma Y."/>
        </authorList>
    </citation>
    <scope>NUCLEOTIDE SEQUENCE [LARGE SCALE GENOMIC DNA]</scope>
    <source>
        <strain evidence="16">MB58</strain>
    </source>
</reference>
<evidence type="ECO:0000256" key="9">
    <source>
        <dbReference type="ARBA" id="ARBA00039733"/>
    </source>
</evidence>
<accession>A0A023D5V8</accession>
<dbReference type="HAMAP" id="MF_01465">
    <property type="entry name" value="SecY"/>
    <property type="match status" value="1"/>
</dbReference>
<dbReference type="Pfam" id="PF00344">
    <property type="entry name" value="SecY"/>
    <property type="match status" value="1"/>
</dbReference>
<comment type="subunit">
    <text evidence="10">Component of the Sec protein translocase complex. Heterotrimer consisting of SecY, SecE and SecG subunits. The heterotrimers can form oligomers, although 1 heterotrimer is thought to be able to translocate proteins. Interacts with the ribosome. Interacts with SecDF, and other proteins may be involved. Interacts with SecA.</text>
</comment>
<dbReference type="RefSeq" id="WP_042059403.1">
    <property type="nucleotide sequence ID" value="NZ_BAND01000063.1"/>
</dbReference>
<dbReference type="GO" id="GO:0043952">
    <property type="term" value="P:protein transport by the Sec complex"/>
    <property type="evidence" value="ECO:0007669"/>
    <property type="project" value="UniProtKB-UniRule"/>
</dbReference>
<evidence type="ECO:0000256" key="7">
    <source>
        <dbReference type="ARBA" id="ARBA00023010"/>
    </source>
</evidence>
<keyword evidence="3 10" id="KW-0813">Transport</keyword>
<dbReference type="InterPro" id="IPR026593">
    <property type="entry name" value="SecY"/>
</dbReference>
<dbReference type="InterPro" id="IPR023201">
    <property type="entry name" value="SecY_dom_sf"/>
</dbReference>
<sequence>MASSAEQLAANLNMSSFAKATELKKRIWFTLGALIIYRLGTYIPVPGVDATVMGQLLAQHQGGILGMFDMFTGGALGRMTVFALNIMPYISASIIVQLLSTALPSLEALKKEGEQGRKKLNQYTRYLTVLIALFQAYGIAIGLENITSHGARAVIDPGGFFITSCVITLVGGTMFLMWLGEQITARGVGNGISLIIFSGIVANLPNALASLFQLGYTGALSPFFVLVFLVLAALTIAFIVFMEQAQRRVMVQYPKRQVGNRIYGGDSTYMPLKVNTAGVIPPIFASSVLLIPVTIAGFMNGRNMPGWLSVLGQELGQGQPLYMAFYAAMILFFSYFYAAVTFNPEETAENLRKQGGFIPGIRPGVATATYFDRILSRLTTIGALYLVAVCLLPQILISHYNVPFYFGGTSLIIIVSVTIDTMTQVQSHLVAHRYQGLIRKQRGRVGRPGTPGPRVPGGRAARSRRTS</sequence>
<reference evidence="15 16" key="2">
    <citation type="journal article" date="2014" name="FEMS Microbiol. Lett.">
        <title>Draft genomic DNA sequence of the facultatively methylotrophic bacterium Acidomonas methanolica type strain MB58.</title>
        <authorList>
            <person name="Higashiura N."/>
            <person name="Hadano H."/>
            <person name="Hirakawa H."/>
            <person name="Matsutani M."/>
            <person name="Takabe S."/>
            <person name="Matsushita K."/>
            <person name="Azuma Y."/>
        </authorList>
    </citation>
    <scope>NUCLEOTIDE SEQUENCE [LARGE SCALE GENOMIC DNA]</scope>
    <source>
        <strain evidence="15 16">MB58</strain>
    </source>
</reference>
<evidence type="ECO:0000256" key="14">
    <source>
        <dbReference type="SAM" id="MobiDB-lite"/>
    </source>
</evidence>
<proteinExistence type="inferred from homology"/>
<feature type="transmembrane region" description="Helical" evidence="10">
    <location>
        <begin position="321"/>
        <end position="342"/>
    </location>
</feature>
<keyword evidence="8 10" id="KW-0472">Membrane</keyword>
<name>A0A023D5V8_ACIMT</name>
<feature type="transmembrane region" description="Helical" evidence="10">
    <location>
        <begin position="378"/>
        <end position="396"/>
    </location>
</feature>
<evidence type="ECO:0000256" key="13">
    <source>
        <dbReference type="RuleBase" id="RU004349"/>
    </source>
</evidence>
<dbReference type="InterPro" id="IPR002208">
    <property type="entry name" value="SecY/SEC61-alpha"/>
</dbReference>
<dbReference type="AlphaFoldDB" id="A0A023D5V8"/>
<feature type="transmembrane region" description="Helical" evidence="10">
    <location>
        <begin position="27"/>
        <end position="45"/>
    </location>
</feature>
<keyword evidence="10" id="KW-1003">Cell membrane</keyword>
<dbReference type="PROSITE" id="PS00756">
    <property type="entry name" value="SECY_2"/>
    <property type="match status" value="1"/>
</dbReference>
<dbReference type="GO" id="GO:0005886">
    <property type="term" value="C:plasma membrane"/>
    <property type="evidence" value="ECO:0007669"/>
    <property type="project" value="UniProtKB-SubCell"/>
</dbReference>
<evidence type="ECO:0000256" key="2">
    <source>
        <dbReference type="ARBA" id="ARBA00005751"/>
    </source>
</evidence>
<dbReference type="InterPro" id="IPR030659">
    <property type="entry name" value="SecY_CS"/>
</dbReference>
<dbReference type="GO" id="GO:0006605">
    <property type="term" value="P:protein targeting"/>
    <property type="evidence" value="ECO:0007669"/>
    <property type="project" value="UniProtKB-UniRule"/>
</dbReference>
<dbReference type="OrthoDB" id="9809248at2"/>
<keyword evidence="7 10" id="KW-0811">Translocation</keyword>
<keyword evidence="6 10" id="KW-1133">Transmembrane helix</keyword>
<keyword evidence="5 10" id="KW-0653">Protein transport</keyword>
<evidence type="ECO:0000256" key="11">
    <source>
        <dbReference type="RuleBase" id="RU000537"/>
    </source>
</evidence>
<protein>
    <recommendedName>
        <fullName evidence="9 10">Protein translocase subunit SecY</fullName>
    </recommendedName>
</protein>
<evidence type="ECO:0000256" key="1">
    <source>
        <dbReference type="ARBA" id="ARBA00004141"/>
    </source>
</evidence>
<evidence type="ECO:0000256" key="12">
    <source>
        <dbReference type="RuleBase" id="RU003484"/>
    </source>
</evidence>
<evidence type="ECO:0000256" key="4">
    <source>
        <dbReference type="ARBA" id="ARBA00022692"/>
    </source>
</evidence>
<dbReference type="PIRSF" id="PIRSF004557">
    <property type="entry name" value="SecY"/>
    <property type="match status" value="1"/>
</dbReference>
<evidence type="ECO:0000313" key="15">
    <source>
        <dbReference type="EMBL" id="GAJ29474.1"/>
    </source>
</evidence>
<feature type="transmembrane region" description="Helical" evidence="10">
    <location>
        <begin position="279"/>
        <end position="301"/>
    </location>
</feature>
<dbReference type="Gene3D" id="1.10.3370.10">
    <property type="entry name" value="SecY subunit domain"/>
    <property type="match status" value="1"/>
</dbReference>
<dbReference type="PRINTS" id="PR00303">
    <property type="entry name" value="SECYTRNLCASE"/>
</dbReference>
<feature type="region of interest" description="Disordered" evidence="14">
    <location>
        <begin position="441"/>
        <end position="467"/>
    </location>
</feature>
<feature type="transmembrane region" description="Helical" evidence="10">
    <location>
        <begin position="402"/>
        <end position="419"/>
    </location>
</feature>
<organism evidence="15 16">
    <name type="scientific">Acidomonas methanolica NBRC 104435</name>
    <dbReference type="NCBI Taxonomy" id="1231351"/>
    <lineage>
        <taxon>Bacteria</taxon>
        <taxon>Pseudomonadati</taxon>
        <taxon>Pseudomonadota</taxon>
        <taxon>Alphaproteobacteria</taxon>
        <taxon>Acetobacterales</taxon>
        <taxon>Acetobacteraceae</taxon>
        <taxon>Acidomonas</taxon>
    </lineage>
</organism>
<evidence type="ECO:0000256" key="6">
    <source>
        <dbReference type="ARBA" id="ARBA00022989"/>
    </source>
</evidence>
<dbReference type="Proteomes" id="UP000019760">
    <property type="component" value="Unassembled WGS sequence"/>
</dbReference>
<evidence type="ECO:0000256" key="5">
    <source>
        <dbReference type="ARBA" id="ARBA00022927"/>
    </source>
</evidence>
<comment type="caution">
    <text evidence="10">Lacks conserved residue(s) required for the propagation of feature annotation.</text>
</comment>
<evidence type="ECO:0000256" key="8">
    <source>
        <dbReference type="ARBA" id="ARBA00023136"/>
    </source>
</evidence>
<evidence type="ECO:0000313" key="16">
    <source>
        <dbReference type="Proteomes" id="UP000019760"/>
    </source>
</evidence>
<feature type="transmembrane region" description="Helical" evidence="10">
    <location>
        <begin position="126"/>
        <end position="146"/>
    </location>
</feature>
<keyword evidence="16" id="KW-1185">Reference proteome</keyword>
<dbReference type="GO" id="GO:0065002">
    <property type="term" value="P:intracellular protein transmembrane transport"/>
    <property type="evidence" value="ECO:0007669"/>
    <property type="project" value="UniProtKB-UniRule"/>
</dbReference>
<dbReference type="PANTHER" id="PTHR10906">
    <property type="entry name" value="SECY/SEC61-ALPHA FAMILY MEMBER"/>
    <property type="match status" value="1"/>
</dbReference>
<dbReference type="SUPFAM" id="SSF103491">
    <property type="entry name" value="Preprotein translocase SecY subunit"/>
    <property type="match status" value="1"/>
</dbReference>
<comment type="subcellular location">
    <subcellularLocation>
        <location evidence="10">Cell membrane</location>
        <topology evidence="10">Multi-pass membrane protein</topology>
    </subcellularLocation>
    <subcellularLocation>
        <location evidence="1 12">Membrane</location>
        <topology evidence="1 12">Multi-pass membrane protein</topology>
    </subcellularLocation>
</comment>